<keyword evidence="2" id="KW-0813">Transport</keyword>
<dbReference type="PATRIC" id="fig|520764.3.peg.721"/>
<evidence type="ECO:0000256" key="3">
    <source>
        <dbReference type="ARBA" id="ARBA00023065"/>
    </source>
</evidence>
<keyword evidence="3" id="KW-0406">Ion transport</keyword>
<dbReference type="OrthoDB" id="9816136at2"/>
<comment type="caution">
    <text evidence="4">The sequence shown here is derived from an EMBL/GenBank/DDBJ whole genome shotgun (WGS) entry which is preliminary data.</text>
</comment>
<name>A0A140LC01_9FIRM</name>
<dbReference type="PANTHER" id="PTHR38682">
    <property type="entry name" value="V-TYPE ATP SYNTHASE SUBUNIT C"/>
    <property type="match status" value="1"/>
</dbReference>
<comment type="similarity">
    <text evidence="1">Belongs to the V-ATPase V0D/AC39 subunit family.</text>
</comment>
<keyword evidence="5" id="KW-1185">Reference proteome</keyword>
<evidence type="ECO:0000313" key="4">
    <source>
        <dbReference type="EMBL" id="KXG78076.1"/>
    </source>
</evidence>
<dbReference type="Gene3D" id="1.20.1690.10">
    <property type="entry name" value="V-type ATP synthase subunit C domain"/>
    <property type="match status" value="2"/>
</dbReference>
<dbReference type="InParanoid" id="A0A140LC01"/>
<dbReference type="InterPro" id="IPR036079">
    <property type="entry name" value="ATPase_csu/dsu_sf"/>
</dbReference>
<accession>A0A140LC01</accession>
<organism evidence="4 5">
    <name type="scientific">Fervidicola ferrireducens</name>
    <dbReference type="NCBI Taxonomy" id="520764"/>
    <lineage>
        <taxon>Bacteria</taxon>
        <taxon>Bacillati</taxon>
        <taxon>Bacillota</taxon>
        <taxon>Clostridia</taxon>
        <taxon>Thermosediminibacterales</taxon>
        <taxon>Thermosediminibacteraceae</taxon>
        <taxon>Fervidicola</taxon>
    </lineage>
</organism>
<proteinExistence type="inferred from homology"/>
<dbReference type="AlphaFoldDB" id="A0A140LC01"/>
<dbReference type="InterPro" id="IPR050873">
    <property type="entry name" value="V-ATPase_V0D/AC39_subunit"/>
</dbReference>
<reference evidence="4 5" key="1">
    <citation type="submission" date="2015-12" db="EMBL/GenBank/DDBJ databases">
        <title>Draft genome sequnece of Fervidicola ferrireducens strain Y170.</title>
        <authorList>
            <person name="Patel B.K."/>
        </authorList>
    </citation>
    <scope>NUCLEOTIDE SEQUENCE [LARGE SCALE GENOMIC DNA]</scope>
    <source>
        <strain evidence="4 5">Y170</strain>
    </source>
</reference>
<dbReference type="Pfam" id="PF01992">
    <property type="entry name" value="vATP-synt_AC39"/>
    <property type="match status" value="1"/>
</dbReference>
<dbReference type="InterPro" id="IPR044911">
    <property type="entry name" value="V-type_ATPase_csu/dsu_dom_3"/>
</dbReference>
<dbReference type="Gene3D" id="1.10.132.50">
    <property type="entry name" value="ATP synthase (C/AC39) subunit, domain 3"/>
    <property type="match status" value="1"/>
</dbReference>
<evidence type="ECO:0000256" key="1">
    <source>
        <dbReference type="ARBA" id="ARBA00006709"/>
    </source>
</evidence>
<dbReference type="RefSeq" id="WP_066352127.1">
    <property type="nucleotide sequence ID" value="NZ_LOED01000005.1"/>
</dbReference>
<dbReference type="InterPro" id="IPR035067">
    <property type="entry name" value="V-type_ATPase_csu/dsu"/>
</dbReference>
<dbReference type="Proteomes" id="UP000070427">
    <property type="component" value="Unassembled WGS sequence"/>
</dbReference>
<dbReference type="STRING" id="520764.AN618_06950"/>
<protein>
    <submittedName>
        <fullName evidence="4">V-type ATP synthase subunit C</fullName>
    </submittedName>
</protein>
<dbReference type="EMBL" id="LOED01000005">
    <property type="protein sequence ID" value="KXG78076.1"/>
    <property type="molecule type" value="Genomic_DNA"/>
</dbReference>
<dbReference type="GO" id="GO:0046961">
    <property type="term" value="F:proton-transporting ATPase activity, rotational mechanism"/>
    <property type="evidence" value="ECO:0007669"/>
    <property type="project" value="InterPro"/>
</dbReference>
<sequence>MDRVARFAAVNTKIKAMERDFLNSKHYIEMLRQRSIQDLAAYLKENTPYSKFLNDINPETINRTTLEEVLKRNMVNNLDKLLYFFHDNYRDFLKALFLKYEIADLKNFARDIYNNSKSEVAVDSYSFIGKYSKVSFDKLQKASSLRDFILALEGSEFYEYVKPLLDGKRENLFRLEMSLDSSYFSIIKKSSEKLDKSDRAIIEKWEGMVSDLYNLQWIYRGKKFYMLSPEELLNYTIDMGERINFSRRRELCYSKNLEELKSKADELGFGFLFKKDETSDIFMERRINRFLFYKLRALSRRYPMSIIQSVAYTWFLDFEVRDIFSIAECIRYNLSPEEAGKFLIRAV</sequence>
<dbReference type="InterPro" id="IPR002843">
    <property type="entry name" value="ATPase_V0-cplx_csu/dsu"/>
</dbReference>
<gene>
    <name evidence="4" type="primary">atpC_1</name>
    <name evidence="4" type="ORF">AN618_06950</name>
</gene>
<dbReference type="SUPFAM" id="SSF103486">
    <property type="entry name" value="V-type ATP synthase subunit C"/>
    <property type="match status" value="1"/>
</dbReference>
<evidence type="ECO:0000256" key="2">
    <source>
        <dbReference type="ARBA" id="ARBA00022448"/>
    </source>
</evidence>
<dbReference type="PANTHER" id="PTHR38682:SF1">
    <property type="entry name" value="V-TYPE ATP SYNTHASE SUBUNIT C"/>
    <property type="match status" value="1"/>
</dbReference>
<evidence type="ECO:0000313" key="5">
    <source>
        <dbReference type="Proteomes" id="UP000070427"/>
    </source>
</evidence>